<organism evidence="1 2">
    <name type="scientific">Gossypium klotzschianum</name>
    <dbReference type="NCBI Taxonomy" id="34286"/>
    <lineage>
        <taxon>Eukaryota</taxon>
        <taxon>Viridiplantae</taxon>
        <taxon>Streptophyta</taxon>
        <taxon>Embryophyta</taxon>
        <taxon>Tracheophyta</taxon>
        <taxon>Spermatophyta</taxon>
        <taxon>Magnoliopsida</taxon>
        <taxon>eudicotyledons</taxon>
        <taxon>Gunneridae</taxon>
        <taxon>Pentapetalae</taxon>
        <taxon>rosids</taxon>
        <taxon>malvids</taxon>
        <taxon>Malvales</taxon>
        <taxon>Malvaceae</taxon>
        <taxon>Malvoideae</taxon>
        <taxon>Gossypium</taxon>
    </lineage>
</organism>
<gene>
    <name evidence="1" type="ORF">Goklo_014967</name>
</gene>
<dbReference type="AlphaFoldDB" id="A0A7J8U991"/>
<sequence>IVGIPPPCPTVGLDKVIWGSTSTRTFTLNNAHGKIREKSWNPKEAIWQLPWKFQDVPHVLRDCPAARDIWKHIIPKDKEMSIGNAFLDSLRGIFVEIVTFSHSKLEEFCGIEVKGGSLVLTDFWGFILLLRLSYETNSMEAIKAIQEQASSGSELALVRRIHQLLSIIEYWTTRHIPREYNKEANGIAKLVQERREDY</sequence>
<feature type="non-terminal residue" evidence="1">
    <location>
        <position position="1"/>
    </location>
</feature>
<proteinExistence type="predicted"/>
<comment type="caution">
    <text evidence="1">The sequence shown here is derived from an EMBL/GenBank/DDBJ whole genome shotgun (WGS) entry which is preliminary data.</text>
</comment>
<evidence type="ECO:0000313" key="2">
    <source>
        <dbReference type="Proteomes" id="UP000593573"/>
    </source>
</evidence>
<reference evidence="1 2" key="1">
    <citation type="journal article" date="2019" name="Genome Biol. Evol.">
        <title>Insights into the evolution of the New World diploid cottons (Gossypium, subgenus Houzingenia) based on genome sequencing.</title>
        <authorList>
            <person name="Grover C.E."/>
            <person name="Arick M.A. 2nd"/>
            <person name="Thrash A."/>
            <person name="Conover J.L."/>
            <person name="Sanders W.S."/>
            <person name="Peterson D.G."/>
            <person name="Frelichowski J.E."/>
            <person name="Scheffler J.A."/>
            <person name="Scheffler B.E."/>
            <person name="Wendel J.F."/>
        </authorList>
    </citation>
    <scope>NUCLEOTIDE SEQUENCE [LARGE SCALE GENOMIC DNA]</scope>
    <source>
        <strain evidence="1">57</strain>
        <tissue evidence="1">Leaf</tissue>
    </source>
</reference>
<keyword evidence="2" id="KW-1185">Reference proteome</keyword>
<feature type="non-terminal residue" evidence="1">
    <location>
        <position position="198"/>
    </location>
</feature>
<protein>
    <recommendedName>
        <fullName evidence="3">RNase H type-1 domain-containing protein</fullName>
    </recommendedName>
</protein>
<evidence type="ECO:0000313" key="1">
    <source>
        <dbReference type="EMBL" id="MBA0647056.1"/>
    </source>
</evidence>
<evidence type="ECO:0008006" key="3">
    <source>
        <dbReference type="Google" id="ProtNLM"/>
    </source>
</evidence>
<dbReference type="Proteomes" id="UP000593573">
    <property type="component" value="Unassembled WGS sequence"/>
</dbReference>
<dbReference type="EMBL" id="JABFAB010000004">
    <property type="protein sequence ID" value="MBA0647056.1"/>
    <property type="molecule type" value="Genomic_DNA"/>
</dbReference>
<name>A0A7J8U991_9ROSI</name>
<dbReference type="OrthoDB" id="1306280at2759"/>
<accession>A0A7J8U991</accession>